<reference evidence="4 5" key="1">
    <citation type="submission" date="2022-04" db="EMBL/GenBank/DDBJ databases">
        <title>The arsenic-methylating capacity of Chitinophaga filiformis YT5 during chitin decomposition.</title>
        <authorList>
            <person name="Chen G."/>
            <person name="Liang Y."/>
        </authorList>
    </citation>
    <scope>NUCLEOTIDE SEQUENCE [LARGE SCALE GENOMIC DNA]</scope>
    <source>
        <strain evidence="4 5">YT5</strain>
    </source>
</reference>
<evidence type="ECO:0000259" key="2">
    <source>
        <dbReference type="Pfam" id="PF04183"/>
    </source>
</evidence>
<keyword evidence="5" id="KW-1185">Reference proteome</keyword>
<dbReference type="Pfam" id="PF04183">
    <property type="entry name" value="IucA_IucC"/>
    <property type="match status" value="1"/>
</dbReference>
<dbReference type="Gene3D" id="6.10.250.3370">
    <property type="match status" value="1"/>
</dbReference>
<name>A0ABY4I7V0_CHIFI</name>
<dbReference type="PANTHER" id="PTHR34384:SF6">
    <property type="entry name" value="STAPHYLOFERRIN B SYNTHASE"/>
    <property type="match status" value="1"/>
</dbReference>
<dbReference type="InterPro" id="IPR037455">
    <property type="entry name" value="LucA/IucC-like"/>
</dbReference>
<dbReference type="EMBL" id="CP095855">
    <property type="protein sequence ID" value="UPK71980.1"/>
    <property type="molecule type" value="Genomic_DNA"/>
</dbReference>
<evidence type="ECO:0000313" key="4">
    <source>
        <dbReference type="EMBL" id="UPK71980.1"/>
    </source>
</evidence>
<dbReference type="InterPro" id="IPR022770">
    <property type="entry name" value="IucA/IucC-like_C"/>
</dbReference>
<protein>
    <submittedName>
        <fullName evidence="4">IucA/IucC family siderophore biosynthesis protein</fullName>
    </submittedName>
</protein>
<proteinExistence type="predicted"/>
<accession>A0ABY4I7V0</accession>
<gene>
    <name evidence="4" type="ORF">MYF79_11865</name>
</gene>
<evidence type="ECO:0000256" key="1">
    <source>
        <dbReference type="ARBA" id="ARBA00004924"/>
    </source>
</evidence>
<feature type="domain" description="Aerobactin siderophore biosynthesis IucA/IucC N-terminal" evidence="2">
    <location>
        <begin position="149"/>
        <end position="399"/>
    </location>
</feature>
<evidence type="ECO:0000313" key="5">
    <source>
        <dbReference type="Proteomes" id="UP000830198"/>
    </source>
</evidence>
<sequence>MHPSSALSPGSAIAHLRPEVWSKANALHLRKIISEFAHELLIQPKELFLKDGWGHYVLTADIPGIEYRFRAKILGLDHWYIENGSIEKLEDGKKMPLDSASFIAEFSETIGIRPDILPKYLEEICSTLYGSAYMRAQEGPGVEALAQADYQEIEHAMMEGHPSFVANNGRIGFDAADYRAYAPEAAAPVSLLWIAGHHSRATYTATAELPYETLLAQELDRATLERFNKVLLDQGLAPADYVYFPVHPWQWYNKMNHIFAGDIATRNMVFLGTSDDTYLAQQSIRTFFNISRPERFYVKVALSILNMGFMRGLSPYYMRTTPGITQWVRDELGDDSYLQEKGFILLGEVATVGYRNLLYEKAEKNDSPYKKMLAALWRESPVPMLKKGQSLMTMAALLHIDREGRALLPELIRTSGLDTASWLQRYLDAYLSPILHCFYYHDMVFMPHGENLILIMENNVPVRAVMKDITEEVCVINKDKVLPDEVKRLSVDMPEEVKILSIFTDVFDYIFRYIAHILVEHSAYPEEQFWELVADCILAYQASFPALKDKFRQHDLFAPEFIRSCLNRLQICNNERMVDLADPVGSLQFVGTLKNPVAAFAKNSKLPIYQR</sequence>
<feature type="domain" description="Aerobactin siderophore biosynthesis IucA/IucC-like C-terminal" evidence="3">
    <location>
        <begin position="421"/>
        <end position="577"/>
    </location>
</feature>
<organism evidence="4 5">
    <name type="scientific">Chitinophaga filiformis</name>
    <name type="common">Myxococcus filiformis</name>
    <name type="synonym">Flexibacter filiformis</name>
    <dbReference type="NCBI Taxonomy" id="104663"/>
    <lineage>
        <taxon>Bacteria</taxon>
        <taxon>Pseudomonadati</taxon>
        <taxon>Bacteroidota</taxon>
        <taxon>Chitinophagia</taxon>
        <taxon>Chitinophagales</taxon>
        <taxon>Chitinophagaceae</taxon>
        <taxon>Chitinophaga</taxon>
    </lineage>
</organism>
<evidence type="ECO:0000259" key="3">
    <source>
        <dbReference type="Pfam" id="PF06276"/>
    </source>
</evidence>
<dbReference type="InterPro" id="IPR007310">
    <property type="entry name" value="Aerobactin_biosyn_IucA/IucC_N"/>
</dbReference>
<dbReference type="Gene3D" id="1.10.510.40">
    <property type="match status" value="1"/>
</dbReference>
<dbReference type="RefSeq" id="WP_247814074.1">
    <property type="nucleotide sequence ID" value="NZ_CP095855.1"/>
</dbReference>
<dbReference type="Gene3D" id="3.30.310.280">
    <property type="match status" value="1"/>
</dbReference>
<comment type="pathway">
    <text evidence="1">Siderophore biosynthesis.</text>
</comment>
<dbReference type="PANTHER" id="PTHR34384">
    <property type="entry name" value="L-2,3-DIAMINOPROPANOATE--CITRATE LIGASE"/>
    <property type="match status" value="1"/>
</dbReference>
<dbReference type="Proteomes" id="UP000830198">
    <property type="component" value="Chromosome"/>
</dbReference>
<dbReference type="Pfam" id="PF06276">
    <property type="entry name" value="FhuF"/>
    <property type="match status" value="1"/>
</dbReference>